<feature type="domain" description="CT398-like coiled coil hairpin" evidence="3">
    <location>
        <begin position="9"/>
        <end position="186"/>
    </location>
</feature>
<accession>A0A6J6SMB0</accession>
<feature type="domain" description="C4-type zinc ribbon" evidence="2">
    <location>
        <begin position="198"/>
        <end position="231"/>
    </location>
</feature>
<dbReference type="Gene3D" id="1.10.287.1490">
    <property type="match status" value="1"/>
</dbReference>
<gene>
    <name evidence="4" type="ORF">UFOPK2658_01954</name>
    <name evidence="5" type="ORF">UFOPK2880_01225</name>
    <name evidence="6" type="ORF">UFOPK3004_01575</name>
    <name evidence="7" type="ORF">UFOPK3304_01360</name>
    <name evidence="8" type="ORF">UFOPK3494_01091</name>
    <name evidence="9" type="ORF">UFOPK4134_01770</name>
</gene>
<evidence type="ECO:0000313" key="7">
    <source>
        <dbReference type="EMBL" id="CAB4877570.1"/>
    </source>
</evidence>
<dbReference type="EMBL" id="CAFBPS010000207">
    <property type="protein sequence ID" value="CAB5037523.1"/>
    <property type="molecule type" value="Genomic_DNA"/>
</dbReference>
<dbReference type="AlphaFoldDB" id="A0A6J6SMB0"/>
<dbReference type="EMBL" id="CAEZZP010000081">
    <property type="protein sequence ID" value="CAB4777756.1"/>
    <property type="molecule type" value="Genomic_DNA"/>
</dbReference>
<dbReference type="InterPro" id="IPR056003">
    <property type="entry name" value="CT398_CC_hairpin"/>
</dbReference>
<dbReference type="EMBL" id="CAEZYH010000155">
    <property type="protein sequence ID" value="CAB4735359.1"/>
    <property type="molecule type" value="Genomic_DNA"/>
</dbReference>
<evidence type="ECO:0000313" key="8">
    <source>
        <dbReference type="EMBL" id="CAB4903881.1"/>
    </source>
</evidence>
<evidence type="ECO:0000256" key="1">
    <source>
        <dbReference type="SAM" id="Coils"/>
    </source>
</evidence>
<proteinExistence type="predicted"/>
<evidence type="ECO:0000259" key="2">
    <source>
        <dbReference type="Pfam" id="PF02591"/>
    </source>
</evidence>
<evidence type="ECO:0000313" key="4">
    <source>
        <dbReference type="EMBL" id="CAB4735359.1"/>
    </source>
</evidence>
<evidence type="ECO:0000259" key="3">
    <source>
        <dbReference type="Pfam" id="PF24481"/>
    </source>
</evidence>
<dbReference type="Pfam" id="PF02591">
    <property type="entry name" value="Zn_ribbon_9"/>
    <property type="match status" value="1"/>
</dbReference>
<dbReference type="EMBL" id="CAFBLJ010000080">
    <property type="protein sequence ID" value="CAB4877570.1"/>
    <property type="molecule type" value="Genomic_DNA"/>
</dbReference>
<dbReference type="EMBL" id="CAFBMF010000069">
    <property type="protein sequence ID" value="CAB4903881.1"/>
    <property type="molecule type" value="Genomic_DNA"/>
</dbReference>
<evidence type="ECO:0000313" key="6">
    <source>
        <dbReference type="EMBL" id="CAB4816389.1"/>
    </source>
</evidence>
<evidence type="ECO:0000313" key="9">
    <source>
        <dbReference type="EMBL" id="CAB5037523.1"/>
    </source>
</evidence>
<organism evidence="4">
    <name type="scientific">freshwater metagenome</name>
    <dbReference type="NCBI Taxonomy" id="449393"/>
    <lineage>
        <taxon>unclassified sequences</taxon>
        <taxon>metagenomes</taxon>
        <taxon>ecological metagenomes</taxon>
    </lineage>
</organism>
<sequence>MDVKALYELQKVDTAIEQAKVALEKLPERTHHAQALSDLAHVRATRDNLRREQSTMEAELADIEKKSVDIDAHRAKLERQMKTIIAPREAEALQHEMQTLAAQRNELDDRGLLLLESSASADEDVRKLVDTESRAIEVEATTKQALDLAAAAKNEELVALQARRVEVASSNSDSDIATYDRLRASYKGIAVAVIQHGVCGGCHMDISVSELDIMKRLPSDQVAECPNCNRLIVR</sequence>
<feature type="coiled-coil region" evidence="1">
    <location>
        <begin position="39"/>
        <end position="66"/>
    </location>
</feature>
<reference evidence="4" key="1">
    <citation type="submission" date="2020-05" db="EMBL/GenBank/DDBJ databases">
        <authorList>
            <person name="Chiriac C."/>
            <person name="Salcher M."/>
            <person name="Ghai R."/>
            <person name="Kavagutti S V."/>
        </authorList>
    </citation>
    <scope>NUCLEOTIDE SEQUENCE</scope>
</reference>
<dbReference type="EMBL" id="CAFAAL010000185">
    <property type="protein sequence ID" value="CAB4816389.1"/>
    <property type="molecule type" value="Genomic_DNA"/>
</dbReference>
<keyword evidence="1" id="KW-0175">Coiled coil</keyword>
<protein>
    <submittedName>
        <fullName evidence="4">Unannotated protein</fullName>
    </submittedName>
</protein>
<dbReference type="Pfam" id="PF24481">
    <property type="entry name" value="CT398_CC"/>
    <property type="match status" value="1"/>
</dbReference>
<dbReference type="InterPro" id="IPR003743">
    <property type="entry name" value="Zf-RING_7"/>
</dbReference>
<evidence type="ECO:0000313" key="5">
    <source>
        <dbReference type="EMBL" id="CAB4777756.1"/>
    </source>
</evidence>
<name>A0A6J6SMB0_9ZZZZ</name>